<protein>
    <submittedName>
        <fullName evidence="1">Uncharacterized protein</fullName>
    </submittedName>
</protein>
<proteinExistence type="predicted"/>
<evidence type="ECO:0000313" key="1">
    <source>
        <dbReference type="EMBL" id="KAK4045864.1"/>
    </source>
</evidence>
<dbReference type="EMBL" id="JAOYFB010000070">
    <property type="protein sequence ID" value="KAK4045864.1"/>
    <property type="molecule type" value="Genomic_DNA"/>
</dbReference>
<sequence length="120" mass="13519">MIASTLFFSKAEDAVCRESVKRNEALSGCVFAVLEHQRKDPPHFRFRFVGSLLVAVLTHPSKPVSKAKRKREWQSIQHGRTRFKPSRIRAPGTVCADSLLSRPGFFFFFGVLSEATTSYG</sequence>
<organism evidence="1 2">
    <name type="scientific">Daphnia magna</name>
    <dbReference type="NCBI Taxonomy" id="35525"/>
    <lineage>
        <taxon>Eukaryota</taxon>
        <taxon>Metazoa</taxon>
        <taxon>Ecdysozoa</taxon>
        <taxon>Arthropoda</taxon>
        <taxon>Crustacea</taxon>
        <taxon>Branchiopoda</taxon>
        <taxon>Diplostraca</taxon>
        <taxon>Cladocera</taxon>
        <taxon>Anomopoda</taxon>
        <taxon>Daphniidae</taxon>
        <taxon>Daphnia</taxon>
    </lineage>
</organism>
<comment type="caution">
    <text evidence="1">The sequence shown here is derived from an EMBL/GenBank/DDBJ whole genome shotgun (WGS) entry which is preliminary data.</text>
</comment>
<dbReference type="Proteomes" id="UP001234178">
    <property type="component" value="Unassembled WGS sequence"/>
</dbReference>
<evidence type="ECO:0000313" key="2">
    <source>
        <dbReference type="Proteomes" id="UP001234178"/>
    </source>
</evidence>
<gene>
    <name evidence="1" type="ORF">OUZ56_033927</name>
</gene>
<accession>A0ABR0BBB2</accession>
<reference evidence="1 2" key="1">
    <citation type="journal article" date="2023" name="Nucleic Acids Res.">
        <title>The hologenome of Daphnia magna reveals possible DNA methylation and microbiome-mediated evolution of the host genome.</title>
        <authorList>
            <person name="Chaturvedi A."/>
            <person name="Li X."/>
            <person name="Dhandapani V."/>
            <person name="Marshall H."/>
            <person name="Kissane S."/>
            <person name="Cuenca-Cambronero M."/>
            <person name="Asole G."/>
            <person name="Calvet F."/>
            <person name="Ruiz-Romero M."/>
            <person name="Marangio P."/>
            <person name="Guigo R."/>
            <person name="Rago D."/>
            <person name="Mirbahai L."/>
            <person name="Eastwood N."/>
            <person name="Colbourne J.K."/>
            <person name="Zhou J."/>
            <person name="Mallon E."/>
            <person name="Orsini L."/>
        </authorList>
    </citation>
    <scope>NUCLEOTIDE SEQUENCE [LARGE SCALE GENOMIC DNA]</scope>
    <source>
        <strain evidence="1">LRV0_1</strain>
    </source>
</reference>
<name>A0ABR0BBB2_9CRUS</name>
<keyword evidence="2" id="KW-1185">Reference proteome</keyword>